<keyword evidence="8 9" id="KW-0539">Nucleus</keyword>
<evidence type="ECO:0000256" key="4">
    <source>
        <dbReference type="ARBA" id="ARBA00022763"/>
    </source>
</evidence>
<keyword evidence="5 9" id="KW-0805">Transcription regulation</keyword>
<reference evidence="10" key="1">
    <citation type="journal article" date="2020" name="Stud. Mycol.">
        <title>101 Dothideomycetes genomes: a test case for predicting lifestyles and emergence of pathogens.</title>
        <authorList>
            <person name="Haridas S."/>
            <person name="Albert R."/>
            <person name="Binder M."/>
            <person name="Bloem J."/>
            <person name="Labutti K."/>
            <person name="Salamov A."/>
            <person name="Andreopoulos B."/>
            <person name="Baker S."/>
            <person name="Barry K."/>
            <person name="Bills G."/>
            <person name="Bluhm B."/>
            <person name="Cannon C."/>
            <person name="Castanera R."/>
            <person name="Culley D."/>
            <person name="Daum C."/>
            <person name="Ezra D."/>
            <person name="Gonzalez J."/>
            <person name="Henrissat B."/>
            <person name="Kuo A."/>
            <person name="Liang C."/>
            <person name="Lipzen A."/>
            <person name="Lutzoni F."/>
            <person name="Magnuson J."/>
            <person name="Mondo S."/>
            <person name="Nolan M."/>
            <person name="Ohm R."/>
            <person name="Pangilinan J."/>
            <person name="Park H.-J."/>
            <person name="Ramirez L."/>
            <person name="Alfaro M."/>
            <person name="Sun H."/>
            <person name="Tritt A."/>
            <person name="Yoshinaga Y."/>
            <person name="Zwiers L.-H."/>
            <person name="Turgeon B."/>
            <person name="Goodwin S."/>
            <person name="Spatafora J."/>
            <person name="Crous P."/>
            <person name="Grigoriev I."/>
        </authorList>
    </citation>
    <scope>NUCLEOTIDE SEQUENCE</scope>
    <source>
        <strain evidence="10">CBS 113979</strain>
    </source>
</reference>
<organism evidence="10 11">
    <name type="scientific">Aulographum hederae CBS 113979</name>
    <dbReference type="NCBI Taxonomy" id="1176131"/>
    <lineage>
        <taxon>Eukaryota</taxon>
        <taxon>Fungi</taxon>
        <taxon>Dikarya</taxon>
        <taxon>Ascomycota</taxon>
        <taxon>Pezizomycotina</taxon>
        <taxon>Dothideomycetes</taxon>
        <taxon>Pleosporomycetidae</taxon>
        <taxon>Aulographales</taxon>
        <taxon>Aulographaceae</taxon>
    </lineage>
</organism>
<dbReference type="SUPFAM" id="SSF142897">
    <property type="entry name" value="TFB5-like"/>
    <property type="match status" value="1"/>
</dbReference>
<dbReference type="OrthoDB" id="354at2759"/>
<dbReference type="Pfam" id="PF06331">
    <property type="entry name" value="Tfb5"/>
    <property type="match status" value="1"/>
</dbReference>
<evidence type="ECO:0000256" key="1">
    <source>
        <dbReference type="ARBA" id="ARBA00002817"/>
    </source>
</evidence>
<evidence type="ECO:0000256" key="9">
    <source>
        <dbReference type="RuleBase" id="RU368032"/>
    </source>
</evidence>
<evidence type="ECO:0000256" key="7">
    <source>
        <dbReference type="ARBA" id="ARBA00023204"/>
    </source>
</evidence>
<keyword evidence="6 9" id="KW-0804">Transcription</keyword>
<evidence type="ECO:0000256" key="6">
    <source>
        <dbReference type="ARBA" id="ARBA00023163"/>
    </source>
</evidence>
<dbReference type="Proteomes" id="UP000800041">
    <property type="component" value="Unassembled WGS sequence"/>
</dbReference>
<dbReference type="InterPro" id="IPR035935">
    <property type="entry name" value="TFB5-like_sf"/>
</dbReference>
<gene>
    <name evidence="10" type="ORF">K402DRAFT_421354</name>
</gene>
<dbReference type="SMART" id="SM01395">
    <property type="entry name" value="Tbf5"/>
    <property type="match status" value="1"/>
</dbReference>
<evidence type="ECO:0000313" key="11">
    <source>
        <dbReference type="Proteomes" id="UP000800041"/>
    </source>
</evidence>
<keyword evidence="4 9" id="KW-0227">DNA damage</keyword>
<comment type="subcellular location">
    <subcellularLocation>
        <location evidence="2 9">Nucleus</location>
    </subcellularLocation>
</comment>
<evidence type="ECO:0000256" key="2">
    <source>
        <dbReference type="ARBA" id="ARBA00004123"/>
    </source>
</evidence>
<comment type="function">
    <text evidence="1">Component of the general transcription and DNA repair factor IIH (TFIIH) core complex, which is involved in general and transcription-coupled nucleotide excision repair (NER) of damaged DNA and, when complexed to TFIIK, in RNA transcription by RNA polymerase II. In NER, TFIIH acts by opening DNA around the lesion to allow the excision of the damaged oligonucleotide and its replacement by a new DNA fragment. In transcription, TFIIH has an essential role in transcription initiation. When the pre-initiation complex (PIC) has been established, TFIIH is required for promoter opening and promoter escape. Phosphorylation of the C-terminal tail (CTD) of the largest subunit of RNA polymerase II by the kinase module TFIIK controls the initiation of transcription.</text>
</comment>
<comment type="similarity">
    <text evidence="3 9">Belongs to the TFB5 family.</text>
</comment>
<dbReference type="InterPro" id="IPR009400">
    <property type="entry name" value="TFIIH_TTDA/Tfb5"/>
</dbReference>
<comment type="function">
    <text evidence="9">In NER, TFIIH acts by opening DNA around the lesion to allow the excision of the damaged oligonucleotide and its replacement by a new DNA fragment. In transcription, TFIIH has an essential role in transcription initiation. When the pre-initiation complex (PIC) has been established, TFIIH is required for promoter opening and promoter escape.</text>
</comment>
<dbReference type="Gene3D" id="3.30.70.1220">
    <property type="entry name" value="TFB5-like"/>
    <property type="match status" value="1"/>
</dbReference>
<dbReference type="EMBL" id="ML977158">
    <property type="protein sequence ID" value="KAF1986134.1"/>
    <property type="molecule type" value="Genomic_DNA"/>
</dbReference>
<sequence length="71" mass="8155">MPRAQRGVLVRADPSIKAIIVKIDAERNDFIIEDIDDECILVKEDKYPELKVKLEQKLQDTVKKVEDSSSE</sequence>
<dbReference type="GO" id="GO:0006289">
    <property type="term" value="P:nucleotide-excision repair"/>
    <property type="evidence" value="ECO:0007669"/>
    <property type="project" value="InterPro"/>
</dbReference>
<evidence type="ECO:0000256" key="8">
    <source>
        <dbReference type="ARBA" id="ARBA00023242"/>
    </source>
</evidence>
<evidence type="ECO:0000256" key="3">
    <source>
        <dbReference type="ARBA" id="ARBA00007470"/>
    </source>
</evidence>
<name>A0A6G1GZ94_9PEZI</name>
<evidence type="ECO:0000313" key="10">
    <source>
        <dbReference type="EMBL" id="KAF1986134.1"/>
    </source>
</evidence>
<dbReference type="GO" id="GO:0006367">
    <property type="term" value="P:transcription initiation at RNA polymerase II promoter"/>
    <property type="evidence" value="ECO:0007669"/>
    <property type="project" value="UniProtKB-UniRule"/>
</dbReference>
<protein>
    <recommendedName>
        <fullName evidence="9">General transcription and DNA repair factor IIH subunit TFB5</fullName>
    </recommendedName>
</protein>
<keyword evidence="11" id="KW-1185">Reference proteome</keyword>
<comment type="subunit">
    <text evidence="9">Component of the 7-subunit TFIIH core complex.</text>
</comment>
<dbReference type="GO" id="GO:0000439">
    <property type="term" value="C:transcription factor TFIIH core complex"/>
    <property type="evidence" value="ECO:0007669"/>
    <property type="project" value="UniProtKB-UniRule"/>
</dbReference>
<proteinExistence type="inferred from homology"/>
<keyword evidence="7 9" id="KW-0234">DNA repair</keyword>
<evidence type="ECO:0000256" key="5">
    <source>
        <dbReference type="ARBA" id="ARBA00023015"/>
    </source>
</evidence>
<dbReference type="AlphaFoldDB" id="A0A6G1GZ94"/>
<dbReference type="FunFam" id="3.30.70.1220:FF:000002">
    <property type="entry name" value="RNA polymerase II transcription factor B subunit 5"/>
    <property type="match status" value="1"/>
</dbReference>
<accession>A0A6G1GZ94</accession>